<protein>
    <submittedName>
        <fullName evidence="2">Uncharacterized protein</fullName>
    </submittedName>
</protein>
<accession>A0A0H5BHK4</accession>
<sequence length="265" mass="32358">MLLVSNRIERLIILFKKMRYFSNFLSIRIILNKSSLISFFIYIIFEKIFLKFILNFTLFCFKLNLLTKKQFKAIYTSNYSLDIFLNISIPKNIHIIKNEEFFGKKLFIFIYDCFLKICLCFKEIYFILIVNYSFDYVLYKKNKMNFFKNNIISRKFKFIKPICYMLISYLKKKYLIDSSIIWIGILNIQFYLISAIINNRVYKLWLVNLLFKKKVKNVKMISIIFKKKSFKNKNKISYYTSNIRIIKILEFNRINLLFSQHICYF</sequence>
<feature type="transmembrane region" description="Helical" evidence="1">
    <location>
        <begin position="179"/>
        <end position="197"/>
    </location>
</feature>
<organism evidence="2">
    <name type="scientific">Lotharella vacuolata</name>
    <dbReference type="NCBI Taxonomy" id="74820"/>
    <lineage>
        <taxon>Eukaryota</taxon>
        <taxon>Sar</taxon>
        <taxon>Rhizaria</taxon>
        <taxon>Cercozoa</taxon>
        <taxon>Chlorarachniophyceae</taxon>
        <taxon>Lotharella</taxon>
    </lineage>
</organism>
<geneLocation type="nucleomorph" evidence="2"/>
<name>A0A0H5BHK4_9EUKA</name>
<keyword evidence="1" id="KW-0472">Membrane</keyword>
<dbReference type="AlphaFoldDB" id="A0A0H5BHK4"/>
<feature type="transmembrane region" description="Helical" evidence="1">
    <location>
        <begin position="20"/>
        <end position="42"/>
    </location>
</feature>
<dbReference type="EMBL" id="AB996601">
    <property type="protein sequence ID" value="BAS01706.1"/>
    <property type="molecule type" value="Genomic_DNA"/>
</dbReference>
<reference evidence="2" key="1">
    <citation type="journal article" date="2015" name="Genome Biol. Evol.">
        <title>Nucleomorph Genome Sequences of Two Chlorarachniophytes, Amorphochlora amoebiformis and Lotharella vacuolata.</title>
        <authorList>
            <person name="Suzuki S."/>
            <person name="Shirato S."/>
            <person name="Hirakawa Y."/>
            <person name="Ishida K."/>
        </authorList>
    </citation>
    <scope>NUCLEOTIDE SEQUENCE</scope>
    <source>
        <strain evidence="2">CCMP240</strain>
    </source>
</reference>
<keyword evidence="1" id="KW-0812">Transmembrane</keyword>
<keyword evidence="2" id="KW-0542">Nucleomorph</keyword>
<feature type="transmembrane region" description="Helical" evidence="1">
    <location>
        <begin position="106"/>
        <end position="134"/>
    </location>
</feature>
<evidence type="ECO:0000256" key="1">
    <source>
        <dbReference type="SAM" id="Phobius"/>
    </source>
</evidence>
<feature type="transmembrane region" description="Helical" evidence="1">
    <location>
        <begin position="48"/>
        <end position="66"/>
    </location>
</feature>
<proteinExistence type="predicted"/>
<keyword evidence="1" id="KW-1133">Transmembrane helix</keyword>
<evidence type="ECO:0000313" key="2">
    <source>
        <dbReference type="EMBL" id="BAS01706.1"/>
    </source>
</evidence>